<proteinExistence type="inferred from homology"/>
<protein>
    <recommendedName>
        <fullName evidence="4">HTH-type transcriptional regulator</fullName>
    </recommendedName>
</protein>
<reference evidence="5 7" key="1">
    <citation type="submission" date="2016-10" db="EMBL/GenBank/DDBJ databases">
        <title>Draft genome sequences of four alkaliphilic bacteria belonging to the Anaerobacillus genus.</title>
        <authorList>
            <person name="Bassil N.M."/>
            <person name="Lloyd J.R."/>
        </authorList>
    </citation>
    <scope>NUCLEOTIDE SEQUENCE [LARGE SCALE GENOMIC DNA]</scope>
    <source>
        <strain evidence="5 7">NB2006</strain>
    </source>
</reference>
<dbReference type="PANTHER" id="PTHR38465">
    <property type="entry name" value="HTH-TYPE TRANSCRIPTIONAL REGULATOR MJ1563-RELATED"/>
    <property type="match status" value="1"/>
</dbReference>
<reference evidence="6" key="4">
    <citation type="submission" date="2020-10" db="EMBL/GenBank/DDBJ databases">
        <authorList>
            <person name="Bassil N.M."/>
            <person name="Lloyd J.R."/>
        </authorList>
    </citation>
    <scope>NUCLEOTIDE SEQUENCE</scope>
    <source>
        <strain evidence="6">NB2006</strain>
    </source>
</reference>
<dbReference type="Proteomes" id="UP000180175">
    <property type="component" value="Chromosome"/>
</dbReference>
<reference evidence="6 7" key="3">
    <citation type="journal article" date="2019" name="Int. J. Syst. Evol. Microbiol.">
        <title>Anaerobacillus isosaccharinicus sp. nov., an alkaliphilic bacterium which degrades isosaccharinic acid.</title>
        <authorList>
            <person name="Bassil N.M."/>
            <person name="Lloyd J.R."/>
        </authorList>
    </citation>
    <scope>NUCLEOTIDE SEQUENCE [LARGE SCALE GENOMIC DNA]</scope>
    <source>
        <strain evidence="6 7">NB2006</strain>
    </source>
</reference>
<evidence type="ECO:0000256" key="2">
    <source>
        <dbReference type="ARBA" id="ARBA00023125"/>
    </source>
</evidence>
<dbReference type="AlphaFoldDB" id="A0A1S2MFQ0"/>
<dbReference type="PANTHER" id="PTHR38465:SF1">
    <property type="entry name" value="HTH-TYPE TRANSCRIPTIONAL REGULATOR MJ1563-RELATED"/>
    <property type="match status" value="1"/>
</dbReference>
<evidence type="ECO:0000256" key="4">
    <source>
        <dbReference type="PIRNR" id="PIRNR006707"/>
    </source>
</evidence>
<evidence type="ECO:0000256" key="1">
    <source>
        <dbReference type="ARBA" id="ARBA00023015"/>
    </source>
</evidence>
<dbReference type="EMBL" id="CP063356">
    <property type="protein sequence ID" value="QOY37756.1"/>
    <property type="molecule type" value="Genomic_DNA"/>
</dbReference>
<evidence type="ECO:0000256" key="3">
    <source>
        <dbReference type="ARBA" id="ARBA00023163"/>
    </source>
</evidence>
<dbReference type="OrthoDB" id="9800374at2"/>
<dbReference type="RefSeq" id="WP_071315428.1">
    <property type="nucleotide sequence ID" value="NZ_CP063356.2"/>
</dbReference>
<reference evidence="6 7" key="2">
    <citation type="journal article" date="2017" name="Genome Announc.">
        <title>Draft Genome Sequences of Four Alkaliphilic Bacteria Belonging to the Anaerobacillus Genus.</title>
        <authorList>
            <person name="Bassil N.M."/>
            <person name="Lloyd J.R."/>
        </authorList>
    </citation>
    <scope>NUCLEOTIDE SEQUENCE [LARGE SCALE GENOMIC DNA]</scope>
    <source>
        <strain evidence="6 7">NB2006</strain>
    </source>
</reference>
<dbReference type="SUPFAM" id="SSF46785">
    <property type="entry name" value="Winged helix' DNA-binding domain"/>
    <property type="match status" value="1"/>
</dbReference>
<evidence type="ECO:0000313" key="7">
    <source>
        <dbReference type="Proteomes" id="UP000180175"/>
    </source>
</evidence>
<dbReference type="InterPro" id="IPR052362">
    <property type="entry name" value="HTH-GbsR_regulator"/>
</dbReference>
<keyword evidence="7" id="KW-1185">Reference proteome</keyword>
<organism evidence="5 7">
    <name type="scientific">Anaerobacillus isosaccharinicus</name>
    <dbReference type="NCBI Taxonomy" id="1532552"/>
    <lineage>
        <taxon>Bacteria</taxon>
        <taxon>Bacillati</taxon>
        <taxon>Bacillota</taxon>
        <taxon>Bacilli</taxon>
        <taxon>Bacillales</taxon>
        <taxon>Bacillaceae</taxon>
        <taxon>Anaerobacillus</taxon>
    </lineage>
</organism>
<dbReference type="InterPro" id="IPR036390">
    <property type="entry name" value="WH_DNA-bd_sf"/>
</dbReference>
<keyword evidence="3 4" id="KW-0804">Transcription</keyword>
<dbReference type="InterPro" id="IPR011991">
    <property type="entry name" value="ArsR-like_HTH"/>
</dbReference>
<evidence type="ECO:0000313" key="6">
    <source>
        <dbReference type="EMBL" id="QOY37756.1"/>
    </source>
</evidence>
<accession>A0A1S2MFQ0</accession>
<dbReference type="EMBL" id="LQXD01000001">
    <property type="protein sequence ID" value="OIJ23521.1"/>
    <property type="molecule type" value="Genomic_DNA"/>
</dbReference>
<sequence length="184" mass="21628">MKNSENDLKDYNDLNKAREIFINEIAKNIHLYDISHSVGRLYGTLFFSEDPMTLDEMSEALGMSKTSMSTGIRSLLEADMVERVWEKGIRKDLYRTEEDWYRSFSNVFITRWRNSTEQNMKAIKETKVLLEALNERTENEKIKDLVKLDLTKLSQAEAYYKWLDDVISVFETGEIFNIVPKKDC</sequence>
<comment type="similarity">
    <text evidence="4">Belongs to the GbsR family.</text>
</comment>
<evidence type="ECO:0000313" key="5">
    <source>
        <dbReference type="EMBL" id="OIJ23521.1"/>
    </source>
</evidence>
<gene>
    <name evidence="6" type="ORF">AWH56_009300</name>
    <name evidence="5" type="ORF">AWH56_01230</name>
</gene>
<dbReference type="InterPro" id="IPR036388">
    <property type="entry name" value="WH-like_DNA-bd_sf"/>
</dbReference>
<name>A0A1S2MFQ0_9BACI</name>
<keyword evidence="2 4" id="KW-0238">DNA-binding</keyword>
<keyword evidence="1 4" id="KW-0805">Transcription regulation</keyword>
<dbReference type="PIRSF" id="PIRSF006707">
    <property type="entry name" value="MJ1563"/>
    <property type="match status" value="1"/>
</dbReference>
<dbReference type="InterPro" id="IPR026282">
    <property type="entry name" value="MJ1563"/>
</dbReference>
<dbReference type="KEGG" id="aia:AWH56_009300"/>
<dbReference type="GO" id="GO:0003677">
    <property type="term" value="F:DNA binding"/>
    <property type="evidence" value="ECO:0007669"/>
    <property type="project" value="UniProtKB-UniRule"/>
</dbReference>
<dbReference type="CDD" id="cd00090">
    <property type="entry name" value="HTH_ARSR"/>
    <property type="match status" value="1"/>
</dbReference>
<dbReference type="Gene3D" id="1.10.10.10">
    <property type="entry name" value="Winged helix-like DNA-binding domain superfamily/Winged helix DNA-binding domain"/>
    <property type="match status" value="1"/>
</dbReference>